<dbReference type="CDD" id="cd00229">
    <property type="entry name" value="SGNH_hydrolase"/>
    <property type="match status" value="1"/>
</dbReference>
<dbReference type="PROSITE" id="PS51257">
    <property type="entry name" value="PROKAR_LIPOPROTEIN"/>
    <property type="match status" value="1"/>
</dbReference>
<dbReference type="AlphaFoldDB" id="A0A5B9W7W9"/>
<reference evidence="1 2" key="1">
    <citation type="submission" date="2019-08" db="EMBL/GenBank/DDBJ databases">
        <title>Deep-cultivation of Planctomycetes and their phenomic and genomic characterization uncovers novel biology.</title>
        <authorList>
            <person name="Wiegand S."/>
            <person name="Jogler M."/>
            <person name="Boedeker C."/>
            <person name="Pinto D."/>
            <person name="Vollmers J."/>
            <person name="Rivas-Marin E."/>
            <person name="Kohn T."/>
            <person name="Peeters S.H."/>
            <person name="Heuer A."/>
            <person name="Rast P."/>
            <person name="Oberbeckmann S."/>
            <person name="Bunk B."/>
            <person name="Jeske O."/>
            <person name="Meyerdierks A."/>
            <person name="Storesund J.E."/>
            <person name="Kallscheuer N."/>
            <person name="Luecker S."/>
            <person name="Lage O.M."/>
            <person name="Pohl T."/>
            <person name="Merkel B.J."/>
            <person name="Hornburger P."/>
            <person name="Mueller R.-W."/>
            <person name="Bruemmer F."/>
            <person name="Labrenz M."/>
            <person name="Spormann A.M."/>
            <person name="Op den Camp H."/>
            <person name="Overmann J."/>
            <person name="Amann R."/>
            <person name="Jetten M.S.M."/>
            <person name="Mascher T."/>
            <person name="Medema M.H."/>
            <person name="Devos D.P."/>
            <person name="Kaster A.-K."/>
            <person name="Ovreas L."/>
            <person name="Rohde M."/>
            <person name="Galperin M.Y."/>
            <person name="Jogler C."/>
        </authorList>
    </citation>
    <scope>NUCLEOTIDE SEQUENCE [LARGE SCALE GENOMIC DNA]</scope>
    <source>
        <strain evidence="1 2">OJF2</strain>
    </source>
</reference>
<evidence type="ECO:0008006" key="3">
    <source>
        <dbReference type="Google" id="ProtNLM"/>
    </source>
</evidence>
<proteinExistence type="predicted"/>
<dbReference type="EMBL" id="CP042997">
    <property type="protein sequence ID" value="QEH36678.1"/>
    <property type="molecule type" value="Genomic_DNA"/>
</dbReference>
<dbReference type="SUPFAM" id="SSF52266">
    <property type="entry name" value="SGNH hydrolase"/>
    <property type="match status" value="1"/>
</dbReference>
<evidence type="ECO:0000313" key="2">
    <source>
        <dbReference type="Proteomes" id="UP000324233"/>
    </source>
</evidence>
<name>A0A5B9W7W9_9BACT</name>
<keyword evidence="2" id="KW-1185">Reference proteome</keyword>
<dbReference type="Gene3D" id="3.40.50.1110">
    <property type="entry name" value="SGNH hydrolase"/>
    <property type="match status" value="1"/>
</dbReference>
<dbReference type="OrthoDB" id="5446411at2"/>
<dbReference type="InterPro" id="IPR036514">
    <property type="entry name" value="SGNH_hydro_sf"/>
</dbReference>
<dbReference type="Proteomes" id="UP000324233">
    <property type="component" value="Chromosome"/>
</dbReference>
<dbReference type="KEGG" id="agv:OJF2_52630"/>
<dbReference type="RefSeq" id="WP_148596339.1">
    <property type="nucleotide sequence ID" value="NZ_CP042997.1"/>
</dbReference>
<accession>A0A5B9W7W9</accession>
<organism evidence="1 2">
    <name type="scientific">Aquisphaera giovannonii</name>
    <dbReference type="NCBI Taxonomy" id="406548"/>
    <lineage>
        <taxon>Bacteria</taxon>
        <taxon>Pseudomonadati</taxon>
        <taxon>Planctomycetota</taxon>
        <taxon>Planctomycetia</taxon>
        <taxon>Isosphaerales</taxon>
        <taxon>Isosphaeraceae</taxon>
        <taxon>Aquisphaera</taxon>
    </lineage>
</organism>
<protein>
    <recommendedName>
        <fullName evidence="3">SGNH hydrolase-type esterase domain-containing protein</fullName>
    </recommendedName>
</protein>
<gene>
    <name evidence="1" type="ORF">OJF2_52630</name>
</gene>
<sequence length="421" mass="47153">MTKQRELPFLARARRRDRGFKALIAAATLVAGCALVAGQPDARGRAREVLESWRWRASELAGMSAAEDRLLALRRVRRPIEVESARRSLERSFRGTLSPPMREFMRAAKMDAETGLLRWGNFDRTLLLSSAVLEADDSGRSYRLLPQTRSVWVIGLSLRDMLGLFLVPDNAEVRAAAARAGGTVVEGSRQWTNSWGCRGPEPDPDAPFRLLVLGDSVMEGALIGDDETPPARLGVRLGEALGERVSVLNTGHLGYSPEQYFHTLEAFGERFRPHYVVMSVTSNDFGDMNSPDNWLESEHWVDAVASLCYHRGWPLLLVPAPNEADLVGRRDLSLFTGQVTRIYRRSGREYFDPLEAFAAEKIRLRVEQLRAGTCCTSTLYNLHLQGDRHFSPAGADLWAREVAKRLQLDLAWRELSKAPAR</sequence>
<dbReference type="GO" id="GO:0016788">
    <property type="term" value="F:hydrolase activity, acting on ester bonds"/>
    <property type="evidence" value="ECO:0007669"/>
    <property type="project" value="UniProtKB-ARBA"/>
</dbReference>
<evidence type="ECO:0000313" key="1">
    <source>
        <dbReference type="EMBL" id="QEH36678.1"/>
    </source>
</evidence>